<organism evidence="3 4">
    <name type="scientific">Iris pallida</name>
    <name type="common">Sweet iris</name>
    <dbReference type="NCBI Taxonomy" id="29817"/>
    <lineage>
        <taxon>Eukaryota</taxon>
        <taxon>Viridiplantae</taxon>
        <taxon>Streptophyta</taxon>
        <taxon>Embryophyta</taxon>
        <taxon>Tracheophyta</taxon>
        <taxon>Spermatophyta</taxon>
        <taxon>Magnoliopsida</taxon>
        <taxon>Liliopsida</taxon>
        <taxon>Asparagales</taxon>
        <taxon>Iridaceae</taxon>
        <taxon>Iridoideae</taxon>
        <taxon>Irideae</taxon>
        <taxon>Iris</taxon>
    </lineage>
</organism>
<sequence>MITPTLSSQPESEMSFRSSDTNSDNLFSLPNGSSTSDTPDKIRISLDLVTAARRHLSFLRSSSPPAAPRRSIRRYKQLWLPLIADLVESSPSAILLPPPDVRWVWHCHCLHSPVGYREYCASRFGTAIERPAILDEENEDYALGRCRDAWDERYPSEPFDLEADGGDGSGGGEEEEEEEGEIGVAVEKYMGLRLYFADGFVSETVHLVAARRRYLDFLYLVRKFGDGGFRMVPASDVLLIWLTHKSFPLCYAKDLEEIGDLEGKVVGFGMGASEEEMEETRRVWEEAFDEPYERAGCLFNPLASPSRVLFNWETSDTDVNRAYKGLQPRFLMEVYVFLKGNWQDRETKNATKTFLRLRTVRCHRELKLDKPVSTLSSETWRKTWHLYCEFSTRGILIEVRQHGSTCLGNSKLMKRSSLLWNDILRSTSLTLTRELDMQMRAMVSITPPIQAPYLLKCVPDRVTDDKGAMISDVILRLNLYRPQEGRWLSRTVLDHTGRECFVIRTRVARGIWRRGAETLSALKWEDRITEIREGSWSYVANSVGSAPEKVIGTATPKREDSQEKKVLWCLSTGDILTIQWEHGLNFQLENEISTEPVTLLSGRQLQYKLTKDSSANIKEDEEDQFVTLVRFSPEYPDGKATALLNWKLLAVEFLPEEDALLVLLLCTAIARTISEITKEDVSGLLIRRRVREVKAGLRDWGSVMLPSPTPPSSTLPSHLQPWYWNAAEVLAAAEVADQRDLTHRYSPADGKDVLYKQSIIT</sequence>
<dbReference type="InterPro" id="IPR057518">
    <property type="entry name" value="GRDP_C"/>
</dbReference>
<dbReference type="Proteomes" id="UP001140949">
    <property type="component" value="Unassembled WGS sequence"/>
</dbReference>
<dbReference type="Pfam" id="PF07173">
    <property type="entry name" value="GRDP-like"/>
    <property type="match status" value="1"/>
</dbReference>
<feature type="region of interest" description="Disordered" evidence="1">
    <location>
        <begin position="1"/>
        <end position="40"/>
    </location>
</feature>
<proteinExistence type="predicted"/>
<accession>A0AAX6DWR7</accession>
<gene>
    <name evidence="3" type="ORF">M6B38_222175</name>
</gene>
<keyword evidence="4" id="KW-1185">Reference proteome</keyword>
<dbReference type="EMBL" id="JANAVB010041419">
    <property type="protein sequence ID" value="KAJ6796151.1"/>
    <property type="molecule type" value="Genomic_DNA"/>
</dbReference>
<evidence type="ECO:0000313" key="3">
    <source>
        <dbReference type="EMBL" id="KAJ6796151.1"/>
    </source>
</evidence>
<name>A0AAX6DWR7_IRIPA</name>
<evidence type="ECO:0000259" key="2">
    <source>
        <dbReference type="Pfam" id="PF25335"/>
    </source>
</evidence>
<feature type="region of interest" description="Disordered" evidence="1">
    <location>
        <begin position="156"/>
        <end position="181"/>
    </location>
</feature>
<evidence type="ECO:0000256" key="1">
    <source>
        <dbReference type="SAM" id="MobiDB-lite"/>
    </source>
</evidence>
<dbReference type="AlphaFoldDB" id="A0AAX6DWR7"/>
<feature type="domain" description="GRPD C-terminal" evidence="2">
    <location>
        <begin position="492"/>
        <end position="653"/>
    </location>
</feature>
<feature type="compositionally biased region" description="Acidic residues" evidence="1">
    <location>
        <begin position="172"/>
        <end position="181"/>
    </location>
</feature>
<dbReference type="PANTHER" id="PTHR34365:SF2">
    <property type="entry name" value="ENOLASE (DUF1399)"/>
    <property type="match status" value="1"/>
</dbReference>
<feature type="compositionally biased region" description="Polar residues" evidence="1">
    <location>
        <begin position="1"/>
        <end position="37"/>
    </location>
</feature>
<reference evidence="3" key="2">
    <citation type="submission" date="2023-04" db="EMBL/GenBank/DDBJ databases">
        <authorList>
            <person name="Bruccoleri R.E."/>
            <person name="Oakeley E.J."/>
            <person name="Faust A.-M."/>
            <person name="Dessus-Babus S."/>
            <person name="Altorfer M."/>
            <person name="Burckhardt D."/>
            <person name="Oertli M."/>
            <person name="Naumann U."/>
            <person name="Petersen F."/>
            <person name="Wong J."/>
        </authorList>
    </citation>
    <scope>NUCLEOTIDE SEQUENCE</scope>
    <source>
        <strain evidence="3">GSM-AAB239-AS_SAM_17_03QT</strain>
        <tissue evidence="3">Leaf</tissue>
    </source>
</reference>
<comment type="caution">
    <text evidence="3">The sequence shown here is derived from an EMBL/GenBank/DDBJ whole genome shotgun (WGS) entry which is preliminary data.</text>
</comment>
<dbReference type="InterPro" id="IPR009836">
    <property type="entry name" value="GRDP-like"/>
</dbReference>
<dbReference type="PANTHER" id="PTHR34365">
    <property type="entry name" value="ENOLASE (DUF1399)"/>
    <property type="match status" value="1"/>
</dbReference>
<evidence type="ECO:0000313" key="4">
    <source>
        <dbReference type="Proteomes" id="UP001140949"/>
    </source>
</evidence>
<reference evidence="3" key="1">
    <citation type="journal article" date="2023" name="GigaByte">
        <title>Genome assembly of the bearded iris, Iris pallida Lam.</title>
        <authorList>
            <person name="Bruccoleri R.E."/>
            <person name="Oakeley E.J."/>
            <person name="Faust A.M.E."/>
            <person name="Altorfer M."/>
            <person name="Dessus-Babus S."/>
            <person name="Burckhardt D."/>
            <person name="Oertli M."/>
            <person name="Naumann U."/>
            <person name="Petersen F."/>
            <person name="Wong J."/>
        </authorList>
    </citation>
    <scope>NUCLEOTIDE SEQUENCE</scope>
    <source>
        <strain evidence="3">GSM-AAB239-AS_SAM_17_03QT</strain>
    </source>
</reference>
<dbReference type="Pfam" id="PF25335">
    <property type="entry name" value="GRDP_C"/>
    <property type="match status" value="1"/>
</dbReference>
<protein>
    <submittedName>
        <fullName evidence="3">Glycine-rich domain-containing protein 2</fullName>
    </submittedName>
</protein>